<proteinExistence type="predicted"/>
<dbReference type="PRINTS" id="PR00379">
    <property type="entry name" value="INTEIN"/>
</dbReference>
<dbReference type="InterPro" id="IPR004042">
    <property type="entry name" value="Intein_endonuc_central"/>
</dbReference>
<gene>
    <name evidence="2" type="primary">HO</name>
    <name evidence="2 3" type="ordered locus">CAGL0G05423g</name>
</gene>
<dbReference type="SUPFAM" id="SSF55608">
    <property type="entry name" value="Homing endonucleases"/>
    <property type="match status" value="2"/>
</dbReference>
<dbReference type="FunCoup" id="F2Z6H8">
    <property type="interactions" value="55"/>
</dbReference>
<dbReference type="GO" id="GO:0003677">
    <property type="term" value="F:DNA binding"/>
    <property type="evidence" value="ECO:0007669"/>
    <property type="project" value="InterPro"/>
</dbReference>
<dbReference type="RefSeq" id="XP_446596.1">
    <property type="nucleotide sequence ID" value="XM_446596.1"/>
</dbReference>
<organism evidence="3 4">
    <name type="scientific">Candida glabrata (strain ATCC 2001 / BCRC 20586 / JCM 3761 / NBRC 0622 / NRRL Y-65 / CBS 138)</name>
    <name type="common">Yeast</name>
    <name type="synonym">Nakaseomyces glabratus</name>
    <dbReference type="NCBI Taxonomy" id="284593"/>
    <lineage>
        <taxon>Eukaryota</taxon>
        <taxon>Fungi</taxon>
        <taxon>Dikarya</taxon>
        <taxon>Ascomycota</taxon>
        <taxon>Saccharomycotina</taxon>
        <taxon>Saccharomycetes</taxon>
        <taxon>Saccharomycetales</taxon>
        <taxon>Saccharomycetaceae</taxon>
        <taxon>Nakaseomyces</taxon>
    </lineage>
</organism>
<dbReference type="GO" id="GO:0004519">
    <property type="term" value="F:endonuclease activity"/>
    <property type="evidence" value="ECO:0007669"/>
    <property type="project" value="EnsemblFungi"/>
</dbReference>
<dbReference type="InterPro" id="IPR027434">
    <property type="entry name" value="Homing_endonucl"/>
</dbReference>
<keyword evidence="4" id="KW-1185">Reference proteome</keyword>
<reference evidence="3 4" key="1">
    <citation type="journal article" date="2004" name="Nature">
        <title>Genome evolution in yeasts.</title>
        <authorList>
            <consortium name="Genolevures"/>
            <person name="Dujon B."/>
            <person name="Sherman D."/>
            <person name="Fischer G."/>
            <person name="Durrens P."/>
            <person name="Casaregola S."/>
            <person name="Lafontaine I."/>
            <person name="de Montigny J."/>
            <person name="Marck C."/>
            <person name="Neuveglise C."/>
            <person name="Talla E."/>
            <person name="Goffard N."/>
            <person name="Frangeul L."/>
            <person name="Aigle M."/>
            <person name="Anthouard V."/>
            <person name="Babour A."/>
            <person name="Barbe V."/>
            <person name="Barnay S."/>
            <person name="Blanchin S."/>
            <person name="Beckerich J.M."/>
            <person name="Beyne E."/>
            <person name="Bleykasten C."/>
            <person name="Boisrame A."/>
            <person name="Boyer J."/>
            <person name="Cattolico L."/>
            <person name="Confanioleri F."/>
            <person name="de Daruvar A."/>
            <person name="Despons L."/>
            <person name="Fabre E."/>
            <person name="Fairhead C."/>
            <person name="Ferry-Dumazet H."/>
            <person name="Groppi A."/>
            <person name="Hantraye F."/>
            <person name="Hennequin C."/>
            <person name="Jauniaux N."/>
            <person name="Joyet P."/>
            <person name="Kachouri R."/>
            <person name="Kerrest A."/>
            <person name="Koszul R."/>
            <person name="Lemaire M."/>
            <person name="Lesur I."/>
            <person name="Ma L."/>
            <person name="Muller H."/>
            <person name="Nicaud J.M."/>
            <person name="Nikolski M."/>
            <person name="Oztas S."/>
            <person name="Ozier-Kalogeropoulos O."/>
            <person name="Pellenz S."/>
            <person name="Potier S."/>
            <person name="Richard G.F."/>
            <person name="Straub M.L."/>
            <person name="Suleau A."/>
            <person name="Swennene D."/>
            <person name="Tekaia F."/>
            <person name="Wesolowski-Louvel M."/>
            <person name="Westhof E."/>
            <person name="Wirth B."/>
            <person name="Zeniou-Meyer M."/>
            <person name="Zivanovic I."/>
            <person name="Bolotin-Fukuhara M."/>
            <person name="Thierry A."/>
            <person name="Bouchier C."/>
            <person name="Caudron B."/>
            <person name="Scarpelli C."/>
            <person name="Gaillardin C."/>
            <person name="Weissenbach J."/>
            <person name="Wincker P."/>
            <person name="Souciet J.L."/>
        </authorList>
    </citation>
    <scope>NUCLEOTIDE SEQUENCE [LARGE SCALE GENOMIC DNA]</scope>
    <source>
        <strain evidence="4">ATCC 2001 / BCRC 20586 / JCM 3761 / NBRC 0622 / NRRL Y-65 / CBS 138</strain>
    </source>
</reference>
<evidence type="ECO:0000313" key="3">
    <source>
        <dbReference type="EMBL" id="CAG59523.1"/>
    </source>
</evidence>
<dbReference type="EMBL" id="CR380953">
    <property type="protein sequence ID" value="CAG59523.1"/>
    <property type="molecule type" value="Genomic_DNA"/>
</dbReference>
<dbReference type="InterPro" id="IPR007868">
    <property type="entry name" value="Hom_end_hint"/>
</dbReference>
<dbReference type="Pfam" id="PF05203">
    <property type="entry name" value="Hom_end_hint"/>
    <property type="match status" value="1"/>
</dbReference>
<sequence length="578" mass="66443">MFEKGTFILMADGHLEDISAIKSNSYVMCEDGTPGRVAYTTKAKQTIYEIVQKTKHRANEGEPGRLDPRRRTVYNRLGFNCSATHKLVLKTPSIPTLENNPRRPNLTVKWRCLEEILTTDGRAITVPKNHHKNFPKTKEGQLQAQNFMRDKRLIWGPDIDYEIQVRDLEYLDASMRVTSTLKCNPVFSGNGILSNFLSGQRHLITPAIVSMAWLLGLWIGDGTTKEPEITVDSVDEKLMESLTVLGRYWGLYPTYKDEKVPLRAKHVRLYYGKGPEERRKTRNLRKNNPFWNTIQNLGIKREIDGEKQVPEFMWHEDIEIREAFLAGLIDSDGYVVKRKENPDVYKVSIQTIYPSVMNAIVHIARSLGISATVTTRSARNEVIEGRRVQCRFTYDCNISGSTPLQNVLSYCRSGHKRKPAPEVVIRDPQYVGFIDRKLREAEVYGIHLDQPRNILLGNKIVVYSCTECCETDAVHITKIKNLKHCVSCPRTGVRYFYRDWTGKSHVCGRCYGRYKFSGYRCLHCKYIPEAREIKKARMRGEETRLFEQSYITGLVCSRCEGILTFDEIRGPAKKQAVQ</sequence>
<dbReference type="InterPro" id="IPR036844">
    <property type="entry name" value="Hint_dom_sf"/>
</dbReference>
<evidence type="ECO:0000259" key="1">
    <source>
        <dbReference type="PROSITE" id="PS50819"/>
    </source>
</evidence>
<dbReference type="GeneID" id="2888324"/>
<dbReference type="Pfam" id="PF05204">
    <property type="entry name" value="Hom_end"/>
    <property type="match status" value="2"/>
</dbReference>
<dbReference type="eggNOG" id="ENOG502QUGM">
    <property type="taxonomic scope" value="Eukaryota"/>
</dbReference>
<dbReference type="STRING" id="284593.F2Z6H8"/>
<dbReference type="InterPro" id="IPR006142">
    <property type="entry name" value="INTEIN"/>
</dbReference>
<dbReference type="KEGG" id="cgr:2888324"/>
<dbReference type="HOGENOM" id="CLU_033909_0_0_1"/>
<dbReference type="InterPro" id="IPR007869">
    <property type="entry name" value="Homing_endonuc_PI-Sce"/>
</dbReference>
<evidence type="ECO:0000313" key="4">
    <source>
        <dbReference type="Proteomes" id="UP000002428"/>
    </source>
</evidence>
<dbReference type="GO" id="GO:0016539">
    <property type="term" value="P:intein-mediated protein splicing"/>
    <property type="evidence" value="ECO:0007669"/>
    <property type="project" value="InterPro"/>
</dbReference>
<dbReference type="AlphaFoldDB" id="F2Z6H8"/>
<dbReference type="PROSITE" id="PS50819">
    <property type="entry name" value="INTEIN_ENDONUCLEASE"/>
    <property type="match status" value="1"/>
</dbReference>
<evidence type="ECO:0000313" key="2">
    <source>
        <dbReference type="CGD" id="CAL0137675"/>
    </source>
</evidence>
<dbReference type="InParanoid" id="F2Z6H8"/>
<dbReference type="Gene3D" id="2.170.16.10">
    <property type="entry name" value="Hedgehog/Intein (Hint) domain"/>
    <property type="match status" value="1"/>
</dbReference>
<protein>
    <recommendedName>
        <fullName evidence="1">DOD-type homing endonuclease domain-containing protein</fullName>
    </recommendedName>
</protein>
<name>F2Z6H8_CANGA</name>
<dbReference type="CGD" id="CAL0137675">
    <property type="gene designation" value="HO"/>
</dbReference>
<dbReference type="Proteomes" id="UP000002428">
    <property type="component" value="Chromosome G"/>
</dbReference>
<feature type="domain" description="DOD-type homing endonuclease" evidence="1">
    <location>
        <begin position="214"/>
        <end position="369"/>
    </location>
</feature>
<dbReference type="VEuPathDB" id="FungiDB:CAGL0G05423g"/>
<dbReference type="GO" id="GO:0007534">
    <property type="term" value="P:gene conversion at mating-type locus"/>
    <property type="evidence" value="ECO:0007669"/>
    <property type="project" value="EnsemblFungi"/>
</dbReference>
<dbReference type="Gene3D" id="3.10.28.10">
    <property type="entry name" value="Homing endonucleases"/>
    <property type="match status" value="2"/>
</dbReference>
<dbReference type="SUPFAM" id="SSF51294">
    <property type="entry name" value="Hedgehog/intein (Hint) domain"/>
    <property type="match status" value="1"/>
</dbReference>
<accession>F2Z6H8</accession>